<dbReference type="EC" id="3.5.1.44" evidence="3"/>
<comment type="function">
    <text evidence="3">Probably deamidates glutamine residues to glutamate on methyl-accepting chemotaxis receptors (MCPs), playing an important role in chemotaxis.</text>
</comment>
<dbReference type="AlphaFoldDB" id="A0A1G5SFQ7"/>
<evidence type="ECO:0000256" key="2">
    <source>
        <dbReference type="ARBA" id="ARBA00022801"/>
    </source>
</evidence>
<dbReference type="PANTHER" id="PTHR35147:SF2">
    <property type="entry name" value="CHEMORECEPTOR GLUTAMINE DEAMIDASE CHED-RELATED"/>
    <property type="match status" value="1"/>
</dbReference>
<proteinExistence type="inferred from homology"/>
<dbReference type="NCBIfam" id="NF010013">
    <property type="entry name" value="PRK13487.1"/>
    <property type="match status" value="1"/>
</dbReference>
<name>A0A1G5SFQ7_9PROT</name>
<dbReference type="InterPro" id="IPR038592">
    <property type="entry name" value="CheD-like_sf"/>
</dbReference>
<dbReference type="HAMAP" id="MF_01440">
    <property type="entry name" value="CheD"/>
    <property type="match status" value="1"/>
</dbReference>
<dbReference type="PANTHER" id="PTHR35147">
    <property type="entry name" value="CHEMORECEPTOR GLUTAMINE DEAMIDASE CHED-RELATED"/>
    <property type="match status" value="1"/>
</dbReference>
<gene>
    <name evidence="3 4" type="primary">cheD</name>
    <name evidence="4" type="ORF">NSMM_480037</name>
</gene>
<dbReference type="GO" id="GO:0006935">
    <property type="term" value="P:chemotaxis"/>
    <property type="evidence" value="ECO:0007669"/>
    <property type="project" value="UniProtKB-UniRule"/>
</dbReference>
<dbReference type="Gene3D" id="3.30.1330.200">
    <property type="match status" value="1"/>
</dbReference>
<evidence type="ECO:0000313" key="4">
    <source>
        <dbReference type="EMBL" id="SCZ86035.1"/>
    </source>
</evidence>
<dbReference type="SUPFAM" id="SSF64438">
    <property type="entry name" value="CNF1/YfiH-like putative cysteine hydrolases"/>
    <property type="match status" value="1"/>
</dbReference>
<dbReference type="OrthoDB" id="9807202at2"/>
<evidence type="ECO:0000256" key="1">
    <source>
        <dbReference type="ARBA" id="ARBA00022500"/>
    </source>
</evidence>
<protein>
    <recommendedName>
        <fullName evidence="3">Probable chemoreceptor glutamine deamidase CheD</fullName>
        <ecNumber evidence="3">3.5.1.44</ecNumber>
    </recommendedName>
</protein>
<dbReference type="RefSeq" id="WP_090286814.1">
    <property type="nucleotide sequence ID" value="NZ_FMWO01000056.1"/>
</dbReference>
<keyword evidence="1 3" id="KW-0145">Chemotaxis</keyword>
<comment type="catalytic activity">
    <reaction evidence="3">
        <text>L-glutaminyl-[protein] + H2O = L-glutamyl-[protein] + NH4(+)</text>
        <dbReference type="Rhea" id="RHEA:16441"/>
        <dbReference type="Rhea" id="RHEA-COMP:10207"/>
        <dbReference type="Rhea" id="RHEA-COMP:10208"/>
        <dbReference type="ChEBI" id="CHEBI:15377"/>
        <dbReference type="ChEBI" id="CHEBI:28938"/>
        <dbReference type="ChEBI" id="CHEBI:29973"/>
        <dbReference type="ChEBI" id="CHEBI:30011"/>
        <dbReference type="EC" id="3.5.1.44"/>
    </reaction>
</comment>
<keyword evidence="2 3" id="KW-0378">Hydrolase</keyword>
<evidence type="ECO:0000313" key="5">
    <source>
        <dbReference type="Proteomes" id="UP000198729"/>
    </source>
</evidence>
<dbReference type="Pfam" id="PF03975">
    <property type="entry name" value="CheD"/>
    <property type="match status" value="1"/>
</dbReference>
<accession>A0A1G5SFQ7</accession>
<sequence length="205" mass="22943">MQSGNGKRIVKAGGPDQASNFYYDQYLKLEAVKLLPGEYYVTTRDMVLSTVLGSCVSACIYDFQSGIGGMNHFMLPAGKDNHGAQLPSARFGDSAMEILLREILKRGARRANLVAKVFGGGNVQRTMVTTHIGFQNAKFVKEYLARHQIRILAADLVGFNPRKIHFFPRSGKVLMKKLYVLHNDTIVQREQRYNRMLLMAAKTVA</sequence>
<reference evidence="4 5" key="1">
    <citation type="submission" date="2016-10" db="EMBL/GenBank/DDBJ databases">
        <authorList>
            <person name="de Groot N.N."/>
        </authorList>
    </citation>
    <scope>NUCLEOTIDE SEQUENCE [LARGE SCALE GENOMIC DNA]</scope>
    <source>
        <strain evidence="4">1</strain>
    </source>
</reference>
<dbReference type="STRING" id="51642.NSMM_480037"/>
<dbReference type="Proteomes" id="UP000198729">
    <property type="component" value="Unassembled WGS sequence"/>
</dbReference>
<comment type="similarity">
    <text evidence="3">Belongs to the CheD family.</text>
</comment>
<dbReference type="InterPro" id="IPR005659">
    <property type="entry name" value="Chemorcpt_Glu_NH3ase_CheD"/>
</dbReference>
<dbReference type="InterPro" id="IPR011324">
    <property type="entry name" value="Cytotoxic_necrot_fac-like_cat"/>
</dbReference>
<dbReference type="CDD" id="cd16352">
    <property type="entry name" value="CheD"/>
    <property type="match status" value="1"/>
</dbReference>
<evidence type="ECO:0000256" key="3">
    <source>
        <dbReference type="HAMAP-Rule" id="MF_01440"/>
    </source>
</evidence>
<dbReference type="EMBL" id="FMWO01000056">
    <property type="protein sequence ID" value="SCZ86035.1"/>
    <property type="molecule type" value="Genomic_DNA"/>
</dbReference>
<keyword evidence="4" id="KW-0675">Receptor</keyword>
<dbReference type="GO" id="GO:0050568">
    <property type="term" value="F:protein-glutamine glutaminase activity"/>
    <property type="evidence" value="ECO:0007669"/>
    <property type="project" value="UniProtKB-UniRule"/>
</dbReference>
<keyword evidence="5" id="KW-1185">Reference proteome</keyword>
<organism evidence="4 5">
    <name type="scientific">Nitrosomonas mobilis</name>
    <dbReference type="NCBI Taxonomy" id="51642"/>
    <lineage>
        <taxon>Bacteria</taxon>
        <taxon>Pseudomonadati</taxon>
        <taxon>Pseudomonadota</taxon>
        <taxon>Betaproteobacteria</taxon>
        <taxon>Nitrosomonadales</taxon>
        <taxon>Nitrosomonadaceae</taxon>
        <taxon>Nitrosomonas</taxon>
    </lineage>
</organism>